<dbReference type="EMBL" id="JANVFO010000001">
    <property type="protein sequence ID" value="KAJ3737541.1"/>
    <property type="molecule type" value="Genomic_DNA"/>
</dbReference>
<keyword evidence="1" id="KW-0812">Transmembrane</keyword>
<evidence type="ECO:0000313" key="3">
    <source>
        <dbReference type="Proteomes" id="UP001176059"/>
    </source>
</evidence>
<evidence type="ECO:0000256" key="1">
    <source>
        <dbReference type="SAM" id="Phobius"/>
    </source>
</evidence>
<name>A0AA38JXQ1_9AGAR</name>
<reference evidence="2" key="2">
    <citation type="journal article" date="2023" name="Proc. Natl. Acad. Sci. U.S.A.">
        <title>A global phylogenomic analysis of the shiitake genus Lentinula.</title>
        <authorList>
            <person name="Sierra-Patev S."/>
            <person name="Min B."/>
            <person name="Naranjo-Ortiz M."/>
            <person name="Looney B."/>
            <person name="Konkel Z."/>
            <person name="Slot J.C."/>
            <person name="Sakamoto Y."/>
            <person name="Steenwyk J.L."/>
            <person name="Rokas A."/>
            <person name="Carro J."/>
            <person name="Camarero S."/>
            <person name="Ferreira P."/>
            <person name="Molpeceres G."/>
            <person name="Ruiz-Duenas F.J."/>
            <person name="Serrano A."/>
            <person name="Henrissat B."/>
            <person name="Drula E."/>
            <person name="Hughes K.W."/>
            <person name="Mata J.L."/>
            <person name="Ishikawa N.K."/>
            <person name="Vargas-Isla R."/>
            <person name="Ushijima S."/>
            <person name="Smith C.A."/>
            <person name="Donoghue J."/>
            <person name="Ahrendt S."/>
            <person name="Andreopoulos W."/>
            <person name="He G."/>
            <person name="LaButti K."/>
            <person name="Lipzen A."/>
            <person name="Ng V."/>
            <person name="Riley R."/>
            <person name="Sandor L."/>
            <person name="Barry K."/>
            <person name="Martinez A.T."/>
            <person name="Xiao Y."/>
            <person name="Gibbons J.G."/>
            <person name="Terashima K."/>
            <person name="Grigoriev I.V."/>
            <person name="Hibbett D."/>
        </authorList>
    </citation>
    <scope>NUCLEOTIDE SEQUENCE</scope>
    <source>
        <strain evidence="2">ET3784</strain>
    </source>
</reference>
<feature type="transmembrane region" description="Helical" evidence="1">
    <location>
        <begin position="12"/>
        <end position="33"/>
    </location>
</feature>
<accession>A0AA38JXQ1</accession>
<keyword evidence="3" id="KW-1185">Reference proteome</keyword>
<keyword evidence="1" id="KW-1133">Transmembrane helix</keyword>
<sequence length="110" mass="12462">MQGDTPSLLRFLVFFPGSVLSFNILVSVHGSSFRRLDLRYLFSHSFLKAGLRISPSIYTRPSESGIIRYDQALLKTISTDSQCVFDFQVECIIRVYGDLNSDGKGKQKYT</sequence>
<keyword evidence="1" id="KW-0472">Membrane</keyword>
<proteinExistence type="predicted"/>
<dbReference type="Proteomes" id="UP001176059">
    <property type="component" value="Unassembled WGS sequence"/>
</dbReference>
<comment type="caution">
    <text evidence="2">The sequence shown here is derived from an EMBL/GenBank/DDBJ whole genome shotgun (WGS) entry which is preliminary data.</text>
</comment>
<reference evidence="2" key="1">
    <citation type="submission" date="2022-08" db="EMBL/GenBank/DDBJ databases">
        <authorList>
            <consortium name="DOE Joint Genome Institute"/>
            <person name="Min B."/>
            <person name="Sierra-Patev S."/>
            <person name="Naranjo-Ortiz M."/>
            <person name="Looney B."/>
            <person name="Konkel Z."/>
            <person name="Slot J.C."/>
            <person name="Sakamoto Y."/>
            <person name="Steenwyk J.L."/>
            <person name="Rokas A."/>
            <person name="Carro J."/>
            <person name="Camarero S."/>
            <person name="Ferreira P."/>
            <person name="Molpeceres G."/>
            <person name="Ruiz-duenas F.J."/>
            <person name="Serrano A."/>
            <person name="Henrissat B."/>
            <person name="Drula E."/>
            <person name="Hughes K.W."/>
            <person name="Mata J.L."/>
            <person name="Ishikawa N.K."/>
            <person name="Vargas-Isla R."/>
            <person name="Ushijima S."/>
            <person name="Smith C.A."/>
            <person name="Ahrendt S."/>
            <person name="Andreopoulos W."/>
            <person name="He G."/>
            <person name="LaButti K."/>
            <person name="Lipzen A."/>
            <person name="Ng V."/>
            <person name="Riley R."/>
            <person name="Sandor L."/>
            <person name="Barry K."/>
            <person name="Martinez A.T."/>
            <person name="Xiao Y."/>
            <person name="Gibbons J.G."/>
            <person name="Terashima K."/>
            <person name="Hibbett D.S."/>
            <person name="Grigoriev I.V."/>
        </authorList>
    </citation>
    <scope>NUCLEOTIDE SEQUENCE</scope>
    <source>
        <strain evidence="2">ET3784</strain>
    </source>
</reference>
<evidence type="ECO:0000313" key="2">
    <source>
        <dbReference type="EMBL" id="KAJ3737541.1"/>
    </source>
</evidence>
<protein>
    <submittedName>
        <fullName evidence="2">Uncharacterized protein</fullName>
    </submittedName>
</protein>
<gene>
    <name evidence="2" type="ORF">DFJ43DRAFT_1045173</name>
</gene>
<dbReference type="AlphaFoldDB" id="A0AA38JXQ1"/>
<organism evidence="2 3">
    <name type="scientific">Lentinula guzmanii</name>
    <dbReference type="NCBI Taxonomy" id="2804957"/>
    <lineage>
        <taxon>Eukaryota</taxon>
        <taxon>Fungi</taxon>
        <taxon>Dikarya</taxon>
        <taxon>Basidiomycota</taxon>
        <taxon>Agaricomycotina</taxon>
        <taxon>Agaricomycetes</taxon>
        <taxon>Agaricomycetidae</taxon>
        <taxon>Agaricales</taxon>
        <taxon>Marasmiineae</taxon>
        <taxon>Omphalotaceae</taxon>
        <taxon>Lentinula</taxon>
    </lineage>
</organism>